<dbReference type="GO" id="GO:0005886">
    <property type="term" value="C:plasma membrane"/>
    <property type="evidence" value="ECO:0007669"/>
    <property type="project" value="UniProtKB-SubCell"/>
</dbReference>
<gene>
    <name evidence="8" type="ORF">C884_00854</name>
</gene>
<dbReference type="RefSeq" id="WP_006215282.1">
    <property type="nucleotide sequence ID" value="NZ_ANHZ02000018.1"/>
</dbReference>
<name>M2XAF5_9MICC</name>
<comment type="caution">
    <text evidence="8">The sequence shown here is derived from an EMBL/GenBank/DDBJ whole genome shotgun (WGS) entry which is preliminary data.</text>
</comment>
<feature type="domain" description="Type II secretion system protein GspF" evidence="7">
    <location>
        <begin position="116"/>
        <end position="240"/>
    </location>
</feature>
<evidence type="ECO:0000256" key="2">
    <source>
        <dbReference type="ARBA" id="ARBA00022475"/>
    </source>
</evidence>
<comment type="subcellular location">
    <subcellularLocation>
        <location evidence="1">Cell membrane</location>
        <topology evidence="1">Multi-pass membrane protein</topology>
    </subcellularLocation>
</comment>
<reference evidence="8 9" key="1">
    <citation type="journal article" date="2014" name="Genome Announc.">
        <title>Draft Genome Sequence of Kocuria palustris PEL.</title>
        <authorList>
            <person name="Sharma G."/>
            <person name="Khatri I."/>
            <person name="Subramanian S."/>
        </authorList>
    </citation>
    <scope>NUCLEOTIDE SEQUENCE [LARGE SCALE GENOMIC DNA]</scope>
    <source>
        <strain evidence="8 9">PEL</strain>
    </source>
</reference>
<feature type="transmembrane region" description="Helical" evidence="6">
    <location>
        <begin position="78"/>
        <end position="96"/>
    </location>
</feature>
<evidence type="ECO:0000256" key="5">
    <source>
        <dbReference type="ARBA" id="ARBA00023136"/>
    </source>
</evidence>
<evidence type="ECO:0000256" key="1">
    <source>
        <dbReference type="ARBA" id="ARBA00004651"/>
    </source>
</evidence>
<evidence type="ECO:0000259" key="7">
    <source>
        <dbReference type="Pfam" id="PF00482"/>
    </source>
</evidence>
<protein>
    <submittedName>
        <fullName evidence="8">Flp pilus assembly protein TadB</fullName>
    </submittedName>
</protein>
<dbReference type="EMBL" id="ANHZ02000018">
    <property type="protein sequence ID" value="EME36086.1"/>
    <property type="molecule type" value="Genomic_DNA"/>
</dbReference>
<organism evidence="8 9">
    <name type="scientific">Kocuria palustris PEL</name>
    <dbReference type="NCBI Taxonomy" id="1236550"/>
    <lineage>
        <taxon>Bacteria</taxon>
        <taxon>Bacillati</taxon>
        <taxon>Actinomycetota</taxon>
        <taxon>Actinomycetes</taxon>
        <taxon>Micrococcales</taxon>
        <taxon>Micrococcaceae</taxon>
        <taxon>Kocuria</taxon>
    </lineage>
</organism>
<dbReference type="STRING" id="71999.KPaMU14_03870"/>
<dbReference type="PANTHER" id="PTHR35007">
    <property type="entry name" value="INTEGRAL MEMBRANE PROTEIN-RELATED"/>
    <property type="match status" value="1"/>
</dbReference>
<dbReference type="InterPro" id="IPR018076">
    <property type="entry name" value="T2SS_GspF_dom"/>
</dbReference>
<dbReference type="Pfam" id="PF00482">
    <property type="entry name" value="T2SSF"/>
    <property type="match status" value="1"/>
</dbReference>
<keyword evidence="5 6" id="KW-0472">Membrane</keyword>
<proteinExistence type="predicted"/>
<dbReference type="AlphaFoldDB" id="M2XAF5"/>
<feature type="transmembrane region" description="Helical" evidence="6">
    <location>
        <begin position="254"/>
        <end position="274"/>
    </location>
</feature>
<keyword evidence="4 6" id="KW-1133">Transmembrane helix</keyword>
<evidence type="ECO:0000313" key="9">
    <source>
        <dbReference type="Proteomes" id="UP000009877"/>
    </source>
</evidence>
<accession>M2XAF5</accession>
<evidence type="ECO:0000256" key="3">
    <source>
        <dbReference type="ARBA" id="ARBA00022692"/>
    </source>
</evidence>
<feature type="transmembrane region" description="Helical" evidence="6">
    <location>
        <begin position="50"/>
        <end position="72"/>
    </location>
</feature>
<sequence length="287" mass="31366">MITGVLLGLLLGAGLCLIWWSFWTQVTPRAQRRRREGLLRRRLDRAGMHAVRPGSFVLLSVVVAALAAVIVWAVSGGAVFGLCAGIVSLFVPWSLLGRRMRRRSHQLRTVWPDVVDMLRSAIRAGLSLPEALAQLQHRGPEIVQPAFERFAGDYRATGQFLPALDALKEELADPVADNIIESLRVTREVGGTDLGRLLGTLSEFLRENSRTRSELEARQSWTVNAARLSVAAPWLILLLMASQPAAVSAYDSPAGAVVLLGGLAISAIAYRLMLRLGALPEPERVLR</sequence>
<evidence type="ECO:0000256" key="4">
    <source>
        <dbReference type="ARBA" id="ARBA00022989"/>
    </source>
</evidence>
<dbReference type="Proteomes" id="UP000009877">
    <property type="component" value="Unassembled WGS sequence"/>
</dbReference>
<keyword evidence="9" id="KW-1185">Reference proteome</keyword>
<evidence type="ECO:0000313" key="8">
    <source>
        <dbReference type="EMBL" id="EME36086.1"/>
    </source>
</evidence>
<keyword evidence="2" id="KW-1003">Cell membrane</keyword>
<feature type="transmembrane region" description="Helical" evidence="6">
    <location>
        <begin position="221"/>
        <end position="242"/>
    </location>
</feature>
<evidence type="ECO:0000256" key="6">
    <source>
        <dbReference type="SAM" id="Phobius"/>
    </source>
</evidence>
<feature type="transmembrane region" description="Helical" evidence="6">
    <location>
        <begin position="6"/>
        <end position="26"/>
    </location>
</feature>
<dbReference type="PANTHER" id="PTHR35007:SF2">
    <property type="entry name" value="PILUS ASSEMBLE PROTEIN"/>
    <property type="match status" value="1"/>
</dbReference>
<keyword evidence="3 6" id="KW-0812">Transmembrane</keyword>